<dbReference type="STRING" id="525365.HMPREF0548_1541"/>
<feature type="transmembrane region" description="Helical" evidence="1">
    <location>
        <begin position="45"/>
        <end position="70"/>
    </location>
</feature>
<keyword evidence="1" id="KW-0472">Membrane</keyword>
<dbReference type="AlphaFoldDB" id="C2EPE5"/>
<accession>C2EPE5</accession>
<dbReference type="Proteomes" id="UP000005583">
    <property type="component" value="Unassembled WGS sequence"/>
</dbReference>
<gene>
    <name evidence="2" type="ORF">HMPREF0548_1541</name>
</gene>
<proteinExistence type="predicted"/>
<name>C2EPE5_9LACO</name>
<dbReference type="HOGENOM" id="CLU_2508505_0_0_9"/>
<keyword evidence="1" id="KW-0812">Transmembrane</keyword>
<feature type="transmembrane region" description="Helical" evidence="1">
    <location>
        <begin position="12"/>
        <end position="33"/>
    </location>
</feature>
<keyword evidence="3" id="KW-1185">Reference proteome</keyword>
<dbReference type="PATRIC" id="fig|525365.8.peg.1899"/>
<organism evidence="2 3">
    <name type="scientific">Lactobacillus ultunensis DSM 16047</name>
    <dbReference type="NCBI Taxonomy" id="525365"/>
    <lineage>
        <taxon>Bacteria</taxon>
        <taxon>Bacillati</taxon>
        <taxon>Bacillota</taxon>
        <taxon>Bacilli</taxon>
        <taxon>Lactobacillales</taxon>
        <taxon>Lactobacillaceae</taxon>
        <taxon>Lactobacillus</taxon>
    </lineage>
</organism>
<keyword evidence="1" id="KW-1133">Transmembrane helix</keyword>
<dbReference type="eggNOG" id="ENOG5031HIR">
    <property type="taxonomic scope" value="Bacteria"/>
</dbReference>
<dbReference type="RefSeq" id="WP_007126036.1">
    <property type="nucleotide sequence ID" value="NZ_AZFO01000006.1"/>
</dbReference>
<protein>
    <submittedName>
        <fullName evidence="2">Uncharacterized protein</fullName>
    </submittedName>
</protein>
<dbReference type="EMBL" id="ACGU01000070">
    <property type="protein sequence ID" value="EEJ71521.1"/>
    <property type="molecule type" value="Genomic_DNA"/>
</dbReference>
<evidence type="ECO:0000256" key="1">
    <source>
        <dbReference type="SAM" id="Phobius"/>
    </source>
</evidence>
<evidence type="ECO:0000313" key="2">
    <source>
        <dbReference type="EMBL" id="EEJ71521.1"/>
    </source>
</evidence>
<sequence>MKDKNTQNQFSVWGIILSMLIAWVITFISMWASRGFSMDFFIMPRFAFVLVLSVAGAIIIGPAIYGFLYIGREK</sequence>
<evidence type="ECO:0000313" key="3">
    <source>
        <dbReference type="Proteomes" id="UP000005583"/>
    </source>
</evidence>
<comment type="caution">
    <text evidence="2">The sequence shown here is derived from an EMBL/GenBank/DDBJ whole genome shotgun (WGS) entry which is preliminary data.</text>
</comment>
<reference evidence="2 3" key="1">
    <citation type="submission" date="2009-01" db="EMBL/GenBank/DDBJ databases">
        <authorList>
            <person name="Qin X."/>
            <person name="Bachman B."/>
            <person name="Battles P."/>
            <person name="Bell A."/>
            <person name="Bess C."/>
            <person name="Bickham C."/>
            <person name="Chaboub L."/>
            <person name="Chen D."/>
            <person name="Coyle M."/>
            <person name="Deiros D.R."/>
            <person name="Dinh H."/>
            <person name="Forbes L."/>
            <person name="Fowler G."/>
            <person name="Francisco L."/>
            <person name="Fu Q."/>
            <person name="Gubbala S."/>
            <person name="Hale W."/>
            <person name="Han Y."/>
            <person name="Hemphill L."/>
            <person name="Highlander S.K."/>
            <person name="Hirani K."/>
            <person name="Hogues M."/>
            <person name="Jackson L."/>
            <person name="Jakkamsetti A."/>
            <person name="Javaid M."/>
            <person name="Jiang H."/>
            <person name="Korchina V."/>
            <person name="Kovar C."/>
            <person name="Lara F."/>
            <person name="Lee S."/>
            <person name="Mata R."/>
            <person name="Mathew T."/>
            <person name="Moen C."/>
            <person name="Morales K."/>
            <person name="Munidasa M."/>
            <person name="Nazareth L."/>
            <person name="Ngo R."/>
            <person name="Nguyen L."/>
            <person name="Okwuonu G."/>
            <person name="Ongeri F."/>
            <person name="Patil S."/>
            <person name="Petrosino J."/>
            <person name="Pham C."/>
            <person name="Pham P."/>
            <person name="Pu L.-L."/>
            <person name="Puazo M."/>
            <person name="Raj R."/>
            <person name="Reid J."/>
            <person name="Rouhana J."/>
            <person name="Saada N."/>
            <person name="Shang Y."/>
            <person name="Simmons D."/>
            <person name="Thornton R."/>
            <person name="Warren J."/>
            <person name="Weissenberger G."/>
            <person name="Zhang J."/>
            <person name="Zhang L."/>
            <person name="Zhou C."/>
            <person name="Zhu D."/>
            <person name="Muzny D."/>
            <person name="Worley K."/>
            <person name="Gibbs R."/>
        </authorList>
    </citation>
    <scope>NUCLEOTIDE SEQUENCE [LARGE SCALE GENOMIC DNA]</scope>
    <source>
        <strain evidence="2 3">DSM 16047</strain>
    </source>
</reference>
<dbReference type="OrthoDB" id="2311151at2"/>